<comment type="caution">
    <text evidence="1">The sequence shown here is derived from an EMBL/GenBank/DDBJ whole genome shotgun (WGS) entry which is preliminary data.</text>
</comment>
<gene>
    <name evidence="1" type="ORF">RBATCC27255_01541</name>
</gene>
<keyword evidence="2" id="KW-1185">Reference proteome</keyword>
<dbReference type="RefSeq" id="WP_015523386.1">
    <property type="nucleotide sequence ID" value="NZ_CABMMZ010000070.1"/>
</dbReference>
<proteinExistence type="predicted"/>
<reference evidence="1" key="1">
    <citation type="journal article" date="2018" name="Environ. Microbiol.">
        <title>Sporulation capability and amylosome conservation among diverse human colonic and rumen isolates of the keystone starch-degrader Ruminococcus bromii.</title>
        <authorList>
            <person name="Mukhopadhya I."/>
            <person name="Morais S."/>
            <person name="Laverde-Gomez J."/>
            <person name="Sheridan P.O."/>
            <person name="Walker A.W."/>
            <person name="Kelly W."/>
            <person name="Klieve A.V."/>
            <person name="Ouwerkerk D."/>
            <person name="Duncan S.H."/>
            <person name="Louis P."/>
            <person name="Koropatkin N."/>
            <person name="Cockburn D."/>
            <person name="Kibler R."/>
            <person name="Cooper P.J."/>
            <person name="Sandoval C."/>
            <person name="Crost E."/>
            <person name="Juge N."/>
            <person name="Bayer E.A."/>
            <person name="Flint H.J."/>
        </authorList>
    </citation>
    <scope>NUCLEOTIDE SEQUENCE [LARGE SCALE GENOMIC DNA]</scope>
    <source>
        <strain evidence="1">ATCC 27255</strain>
    </source>
</reference>
<dbReference type="Proteomes" id="UP000233425">
    <property type="component" value="Unassembled WGS sequence"/>
</dbReference>
<accession>A0A2N0UV43</accession>
<evidence type="ECO:0000313" key="2">
    <source>
        <dbReference type="Proteomes" id="UP000233425"/>
    </source>
</evidence>
<dbReference type="AlphaFoldDB" id="A0A2N0UV43"/>
<sequence>MSVEIKFIGTKEVAEALGCSLPTARNIMLRADFPLIRVGKNLKVELNAFLNWSQKRRV</sequence>
<organism evidence="1 2">
    <name type="scientific">Ruminococcus bromii</name>
    <dbReference type="NCBI Taxonomy" id="40518"/>
    <lineage>
        <taxon>Bacteria</taxon>
        <taxon>Bacillati</taxon>
        <taxon>Bacillota</taxon>
        <taxon>Clostridia</taxon>
        <taxon>Eubacteriales</taxon>
        <taxon>Oscillospiraceae</taxon>
        <taxon>Ruminococcus</taxon>
    </lineage>
</organism>
<evidence type="ECO:0000313" key="1">
    <source>
        <dbReference type="EMBL" id="PKD27437.1"/>
    </source>
</evidence>
<dbReference type="GeneID" id="93767916"/>
<name>A0A2N0UV43_9FIRM</name>
<dbReference type="EMBL" id="NNSR01000070">
    <property type="protein sequence ID" value="PKD27437.1"/>
    <property type="molecule type" value="Genomic_DNA"/>
</dbReference>
<protein>
    <submittedName>
        <fullName evidence="1">Uncharacterized protein</fullName>
    </submittedName>
</protein>